<dbReference type="KEGG" id="paca:ID47_10580"/>
<dbReference type="EMBL" id="CP008941">
    <property type="protein sequence ID" value="AIK97078.1"/>
    <property type="molecule type" value="Genomic_DNA"/>
</dbReference>
<dbReference type="AlphaFoldDB" id="A0A077AZG3"/>
<dbReference type="Proteomes" id="UP000028926">
    <property type="component" value="Chromosome"/>
</dbReference>
<organism evidence="1 2">
    <name type="scientific">Candidatus Odyssella acanthamoebae</name>
    <dbReference type="NCBI Taxonomy" id="91604"/>
    <lineage>
        <taxon>Bacteria</taxon>
        <taxon>Pseudomonadati</taxon>
        <taxon>Pseudomonadota</taxon>
        <taxon>Alphaproteobacteria</taxon>
        <taxon>Holosporales</taxon>
        <taxon>Candidatus Paracaedibacteraceae</taxon>
        <taxon>Candidatus Odyssella</taxon>
    </lineage>
</organism>
<sequence length="59" mass="6597">MKDDILTHNWGRLFAVQFTAVKGVKTLKPIYSGAILLPNYKSRIVLEASIVSCRTTLAF</sequence>
<protein>
    <submittedName>
        <fullName evidence="1">Uncharacterized protein</fullName>
    </submittedName>
</protein>
<dbReference type="HOGENOM" id="CLU_2951731_0_0_5"/>
<evidence type="ECO:0000313" key="2">
    <source>
        <dbReference type="Proteomes" id="UP000028926"/>
    </source>
</evidence>
<gene>
    <name evidence="1" type="ORF">ID47_10580</name>
</gene>
<dbReference type="STRING" id="91604.ID47_10580"/>
<reference evidence="1 2" key="1">
    <citation type="submission" date="2014-07" db="EMBL/GenBank/DDBJ databases">
        <title>Comparative genomic insights into amoeba endosymbionts belonging to the families of Holosporaceae and Candidatus Midichloriaceae within Rickettsiales.</title>
        <authorList>
            <person name="Wang Z."/>
            <person name="Wu M."/>
        </authorList>
    </citation>
    <scope>NUCLEOTIDE SEQUENCE [LARGE SCALE GENOMIC DNA]</scope>
    <source>
        <strain evidence="1">PRA3</strain>
    </source>
</reference>
<keyword evidence="2" id="KW-1185">Reference proteome</keyword>
<name>A0A077AZG3_9PROT</name>
<accession>A0A077AZG3</accession>
<evidence type="ECO:0000313" key="1">
    <source>
        <dbReference type="EMBL" id="AIK97078.1"/>
    </source>
</evidence>
<proteinExistence type="predicted"/>